<evidence type="ECO:0000256" key="1">
    <source>
        <dbReference type="SAM" id="MobiDB-lite"/>
    </source>
</evidence>
<feature type="compositionally biased region" description="Basic and acidic residues" evidence="1">
    <location>
        <begin position="229"/>
        <end position="247"/>
    </location>
</feature>
<feature type="non-terminal residue" evidence="2">
    <location>
        <position position="1"/>
    </location>
</feature>
<name>A0A6J4N043_9BACT</name>
<organism evidence="2">
    <name type="scientific">uncultured Gemmatimonadota bacterium</name>
    <dbReference type="NCBI Taxonomy" id="203437"/>
    <lineage>
        <taxon>Bacteria</taxon>
        <taxon>Pseudomonadati</taxon>
        <taxon>Gemmatimonadota</taxon>
        <taxon>environmental samples</taxon>
    </lineage>
</organism>
<evidence type="ECO:0000313" key="2">
    <source>
        <dbReference type="EMBL" id="CAA9373987.1"/>
    </source>
</evidence>
<dbReference type="AlphaFoldDB" id="A0A6J4N043"/>
<proteinExistence type="predicted"/>
<gene>
    <name evidence="2" type="ORF">AVDCRST_MAG89-4836</name>
</gene>
<feature type="region of interest" description="Disordered" evidence="1">
    <location>
        <begin position="1"/>
        <end position="114"/>
    </location>
</feature>
<reference evidence="2" key="1">
    <citation type="submission" date="2020-02" db="EMBL/GenBank/DDBJ databases">
        <authorList>
            <person name="Meier V. D."/>
        </authorList>
    </citation>
    <scope>NUCLEOTIDE SEQUENCE</scope>
    <source>
        <strain evidence="2">AVDCRST_MAG89</strain>
    </source>
</reference>
<feature type="compositionally biased region" description="Low complexity" evidence="1">
    <location>
        <begin position="173"/>
        <end position="188"/>
    </location>
</feature>
<sequence>AVILPHPAGPARRHHRGPIPQEIRVSAVLHDDEDGPRALPRVGHGSPPRRRAVAGPDPGAGAARATAVLHRSRPFRARASASHGDRPRAHLRGGSAEQHHHDMGGGPGGGELDGDDADVPAGIHRPARRAGCQGLHAGRRPGGAHPGEHVGGRVAGARWRALRRGMPDRESVQPQAGAGAQPLLALPQVHGGDGVQAPLPSGVRVHPAGVRSLLHQSPDPRVHRTAGHPGKDPPVGRRNQRDPEGGVRPHAQRLGLPRAAQRRRPLHPAPAGRRGRAGRLQPAQPGKDPGLGQGQAGGRRRLRLRPQPGAEPERLHLPGGHRVRLQGGDEARRAAPQTV</sequence>
<feature type="non-terminal residue" evidence="2">
    <location>
        <position position="339"/>
    </location>
</feature>
<protein>
    <submittedName>
        <fullName evidence="2">Uncharacterized protein</fullName>
    </submittedName>
</protein>
<accession>A0A6J4N043</accession>
<feature type="compositionally biased region" description="Low complexity" evidence="1">
    <location>
        <begin position="53"/>
        <end position="67"/>
    </location>
</feature>
<dbReference type="EMBL" id="CADCTV010001016">
    <property type="protein sequence ID" value="CAA9373987.1"/>
    <property type="molecule type" value="Genomic_DNA"/>
</dbReference>
<feature type="region of interest" description="Disordered" evidence="1">
    <location>
        <begin position="133"/>
        <end position="339"/>
    </location>
</feature>